<dbReference type="SUPFAM" id="SSF56925">
    <property type="entry name" value="OMPA-like"/>
    <property type="match status" value="1"/>
</dbReference>
<organism evidence="5 6">
    <name type="scientific">Herbaspirillum hiltneri N3</name>
    <dbReference type="NCBI Taxonomy" id="1262470"/>
    <lineage>
        <taxon>Bacteria</taxon>
        <taxon>Pseudomonadati</taxon>
        <taxon>Pseudomonadota</taxon>
        <taxon>Betaproteobacteria</taxon>
        <taxon>Burkholderiales</taxon>
        <taxon>Oxalobacteraceae</taxon>
        <taxon>Herbaspirillum</taxon>
    </lineage>
</organism>
<gene>
    <name evidence="5" type="ORF">F506_20825</name>
</gene>
<sequence>MFSRTLKLSALACALTAGVCASSVAAEAQGWYAGASAGYAQNKVSGINFIPGTTQKSSDTGFKIFGGYQFSPIWAVELEAVNFGKFQANSASLNSRVKASALGASVIGSYPFSNEFSVFGKLGAAAKFTDVDERGTTTGAGASTYSQKTTSGNVLAGVGAEYQLSKQFSLRAEYEYFGKTSVGNNGAKLTNSLASVGLRFHF</sequence>
<feature type="domain" description="Outer membrane protein beta-barrel" evidence="4">
    <location>
        <begin position="12"/>
        <end position="200"/>
    </location>
</feature>
<evidence type="ECO:0000256" key="3">
    <source>
        <dbReference type="SAM" id="SignalP"/>
    </source>
</evidence>
<name>A0ABN4I1I3_9BURK</name>
<feature type="chain" id="PRO_5045902376" description="Outer membrane protein beta-barrel domain-containing protein" evidence="3">
    <location>
        <begin position="26"/>
        <end position="202"/>
    </location>
</feature>
<dbReference type="InterPro" id="IPR006315">
    <property type="entry name" value="OM_autotransptr_brl_dom"/>
</dbReference>
<feature type="signal peptide" evidence="3">
    <location>
        <begin position="1"/>
        <end position="25"/>
    </location>
</feature>
<dbReference type="RefSeq" id="WP_053200598.1">
    <property type="nucleotide sequence ID" value="NZ_CP011409.1"/>
</dbReference>
<dbReference type="Pfam" id="PF13505">
    <property type="entry name" value="OMP_b-brl"/>
    <property type="match status" value="1"/>
</dbReference>
<proteinExistence type="predicted"/>
<dbReference type="NCBIfam" id="TIGR01414">
    <property type="entry name" value="autotrans_barl"/>
    <property type="match status" value="1"/>
</dbReference>
<dbReference type="EMBL" id="CP011409">
    <property type="protein sequence ID" value="AKZ64767.1"/>
    <property type="molecule type" value="Genomic_DNA"/>
</dbReference>
<dbReference type="Gene3D" id="2.40.160.20">
    <property type="match status" value="1"/>
</dbReference>
<accession>A0ABN4I1I3</accession>
<dbReference type="Proteomes" id="UP000063429">
    <property type="component" value="Chromosome"/>
</dbReference>
<protein>
    <recommendedName>
        <fullName evidence="4">Outer membrane protein beta-barrel domain-containing protein</fullName>
    </recommendedName>
</protein>
<evidence type="ECO:0000256" key="2">
    <source>
        <dbReference type="ARBA" id="ARBA00022729"/>
    </source>
</evidence>
<dbReference type="InterPro" id="IPR027385">
    <property type="entry name" value="Beta-barrel_OMP"/>
</dbReference>
<reference evidence="6" key="1">
    <citation type="journal article" date="2015" name="Genome Announc.">
        <title>Complete Genome Sequence of Herbaspirillum hiltneri N3 (DSM 17495), Isolated from Surface-Sterilized Wheat Roots.</title>
        <authorList>
            <person name="Guizelini D."/>
            <person name="Saizaki P.M."/>
            <person name="Coimbra N.A."/>
            <person name="Weiss V.A."/>
            <person name="Faoro H."/>
            <person name="Sfeir M.Z."/>
            <person name="Baura V.A."/>
            <person name="Monteiro R.A."/>
            <person name="Chubatsu L.S."/>
            <person name="Souza E.M."/>
            <person name="Cruz L.M."/>
            <person name="Pedrosa F.O."/>
            <person name="Raittz R.T."/>
            <person name="Marchaukoski J.N."/>
            <person name="Steffens M.B."/>
        </authorList>
    </citation>
    <scope>NUCLEOTIDE SEQUENCE [LARGE SCALE GENOMIC DNA]</scope>
    <source>
        <strain evidence="6">N3</strain>
    </source>
</reference>
<evidence type="ECO:0000259" key="4">
    <source>
        <dbReference type="Pfam" id="PF13505"/>
    </source>
</evidence>
<comment type="subcellular location">
    <subcellularLocation>
        <location evidence="1">Cell outer membrane</location>
    </subcellularLocation>
</comment>
<keyword evidence="6" id="KW-1185">Reference proteome</keyword>
<evidence type="ECO:0000256" key="1">
    <source>
        <dbReference type="ARBA" id="ARBA00004442"/>
    </source>
</evidence>
<evidence type="ECO:0000313" key="6">
    <source>
        <dbReference type="Proteomes" id="UP000063429"/>
    </source>
</evidence>
<evidence type="ECO:0000313" key="5">
    <source>
        <dbReference type="EMBL" id="AKZ64767.1"/>
    </source>
</evidence>
<keyword evidence="2 3" id="KW-0732">Signal</keyword>
<dbReference type="InterPro" id="IPR011250">
    <property type="entry name" value="OMP/PagP_B-barrel"/>
</dbReference>